<keyword evidence="2" id="KW-1185">Reference proteome</keyword>
<dbReference type="STRING" id="3469.A0A4Y7IBD9"/>
<accession>A0A4Y7IBD9</accession>
<gene>
    <name evidence="1" type="ORF">C5167_039183</name>
</gene>
<dbReference type="AlphaFoldDB" id="A0A4Y7IBD9"/>
<dbReference type="Proteomes" id="UP000316621">
    <property type="component" value="Chromosome 1"/>
</dbReference>
<protein>
    <submittedName>
        <fullName evidence="1">Uncharacterized protein</fullName>
    </submittedName>
</protein>
<sequence length="78" mass="9311">MELTVLNSLCFWRLWKPVSMGYKRRWWECVALPDDVDSCDETSFRMEIKELAFKSLDLLKKAIFDKECAPCILLRFKC</sequence>
<dbReference type="GO" id="GO:0008168">
    <property type="term" value="F:methyltransferase activity"/>
    <property type="evidence" value="ECO:0007669"/>
    <property type="project" value="InterPro"/>
</dbReference>
<reference evidence="1 2" key="1">
    <citation type="journal article" date="2018" name="Science">
        <title>The opium poppy genome and morphinan production.</title>
        <authorList>
            <person name="Guo L."/>
            <person name="Winzer T."/>
            <person name="Yang X."/>
            <person name="Li Y."/>
            <person name="Ning Z."/>
            <person name="He Z."/>
            <person name="Teodor R."/>
            <person name="Lu Y."/>
            <person name="Bowser T.A."/>
            <person name="Graham I.A."/>
            <person name="Ye K."/>
        </authorList>
    </citation>
    <scope>NUCLEOTIDE SEQUENCE [LARGE SCALE GENOMIC DNA]</scope>
    <source>
        <strain evidence="2">cv. HN1</strain>
        <tissue evidence="1">Leaves</tissue>
    </source>
</reference>
<name>A0A4Y7IBD9_PAPSO</name>
<evidence type="ECO:0000313" key="2">
    <source>
        <dbReference type="Proteomes" id="UP000316621"/>
    </source>
</evidence>
<dbReference type="PANTHER" id="PTHR47436">
    <property type="entry name" value="HISTONE-LYSINE N-METHYLTRANSFERASE ATXR2"/>
    <property type="match status" value="1"/>
</dbReference>
<evidence type="ECO:0000313" key="1">
    <source>
        <dbReference type="EMBL" id="RZC46237.1"/>
    </source>
</evidence>
<organism evidence="1 2">
    <name type="scientific">Papaver somniferum</name>
    <name type="common">Opium poppy</name>
    <dbReference type="NCBI Taxonomy" id="3469"/>
    <lineage>
        <taxon>Eukaryota</taxon>
        <taxon>Viridiplantae</taxon>
        <taxon>Streptophyta</taxon>
        <taxon>Embryophyta</taxon>
        <taxon>Tracheophyta</taxon>
        <taxon>Spermatophyta</taxon>
        <taxon>Magnoliopsida</taxon>
        <taxon>Ranunculales</taxon>
        <taxon>Papaveraceae</taxon>
        <taxon>Papaveroideae</taxon>
        <taxon>Papaver</taxon>
    </lineage>
</organism>
<dbReference type="EMBL" id="CM010715">
    <property type="protein sequence ID" value="RZC46237.1"/>
    <property type="molecule type" value="Genomic_DNA"/>
</dbReference>
<dbReference type="PANTHER" id="PTHR47436:SF1">
    <property type="entry name" value="SET DOMAIN-CONTAINING PROTEIN"/>
    <property type="match status" value="1"/>
</dbReference>
<proteinExistence type="predicted"/>
<dbReference type="InterPro" id="IPR044237">
    <property type="entry name" value="ATXR2-like"/>
</dbReference>
<dbReference type="Gramene" id="RZC46237">
    <property type="protein sequence ID" value="RZC46237"/>
    <property type="gene ID" value="C5167_039183"/>
</dbReference>